<dbReference type="PANTHER" id="PTHR21600:SF84">
    <property type="entry name" value="PSEUDOURIDINE SYNTHASE RSUA_RLUA-LIKE DOMAIN-CONTAINING PROTEIN"/>
    <property type="match status" value="1"/>
</dbReference>
<dbReference type="AlphaFoldDB" id="A0A7C8FS91"/>
<evidence type="ECO:0000256" key="3">
    <source>
        <dbReference type="ARBA" id="ARBA00033164"/>
    </source>
</evidence>
<sequence length="332" mass="36045">MLAEGRCRHDDGTPVGPAEPYRPRTALWIVRDLPAEPHVPGALHVVHRDERLVVVDKPPFLATIPRGSHVRETLVARLRDELGLPELQPVHRLDRLTSGLVVCTTERRWRGAYQMLFQRRDVRKRYLALVLAADAAAAPADAARDRLRTRLLAGEEIEVCSRIRKRHGVWQAEEVPGDPNAITRMRRVDRPDAVPARGRSADATGADAAAEALSSGRSASMLTGSAEDTAVEGLPGVASTAGRALIALEPHTGRTHQLRVHLASLGLPIAGDPLYPTVREAWPGGPPADDPAHPLQLLAVAVALRDPVDGRLRRFTARRTLPVAPAQPRAGL</sequence>
<dbReference type="InterPro" id="IPR020103">
    <property type="entry name" value="PsdUridine_synth_cat_dom_sf"/>
</dbReference>
<dbReference type="PANTHER" id="PTHR21600">
    <property type="entry name" value="MITOCHONDRIAL RNA PSEUDOURIDINE SYNTHASE"/>
    <property type="match status" value="1"/>
</dbReference>
<feature type="domain" description="Pseudouridine synthase RsuA/RluA-like" evidence="4">
    <location>
        <begin position="52"/>
        <end position="264"/>
    </location>
</feature>
<evidence type="ECO:0000313" key="5">
    <source>
        <dbReference type="EMBL" id="KAB1633855.1"/>
    </source>
</evidence>
<dbReference type="OrthoDB" id="9807829at2"/>
<dbReference type="GO" id="GO:0009982">
    <property type="term" value="F:pseudouridine synthase activity"/>
    <property type="evidence" value="ECO:0007669"/>
    <property type="project" value="InterPro"/>
</dbReference>
<dbReference type="EMBL" id="WBKA01000001">
    <property type="protein sequence ID" value="KAB1633855.1"/>
    <property type="molecule type" value="Genomic_DNA"/>
</dbReference>
<evidence type="ECO:0000313" key="6">
    <source>
        <dbReference type="Proteomes" id="UP000481339"/>
    </source>
</evidence>
<evidence type="ECO:0000259" key="4">
    <source>
        <dbReference type="Pfam" id="PF00849"/>
    </source>
</evidence>
<gene>
    <name evidence="5" type="ORF">F8O02_02195</name>
</gene>
<dbReference type="GO" id="GO:0003723">
    <property type="term" value="F:RNA binding"/>
    <property type="evidence" value="ECO:0007669"/>
    <property type="project" value="InterPro"/>
</dbReference>
<dbReference type="Gene3D" id="3.30.2350.10">
    <property type="entry name" value="Pseudouridine synthase"/>
    <property type="match status" value="1"/>
</dbReference>
<dbReference type="SUPFAM" id="SSF55120">
    <property type="entry name" value="Pseudouridine synthase"/>
    <property type="match status" value="1"/>
</dbReference>
<evidence type="ECO:0000256" key="2">
    <source>
        <dbReference type="ARBA" id="ARBA00031870"/>
    </source>
</evidence>
<dbReference type="Proteomes" id="UP000481339">
    <property type="component" value="Unassembled WGS sequence"/>
</dbReference>
<evidence type="ECO:0000256" key="1">
    <source>
        <dbReference type="ARBA" id="ARBA00000073"/>
    </source>
</evidence>
<accession>A0A7C8FS91</accession>
<comment type="catalytic activity">
    <reaction evidence="1">
        <text>a uridine in RNA = a pseudouridine in RNA</text>
        <dbReference type="Rhea" id="RHEA:48348"/>
        <dbReference type="Rhea" id="RHEA-COMP:12068"/>
        <dbReference type="Rhea" id="RHEA-COMP:12069"/>
        <dbReference type="ChEBI" id="CHEBI:65314"/>
        <dbReference type="ChEBI" id="CHEBI:65315"/>
    </reaction>
</comment>
<comment type="caution">
    <text evidence="5">The sequence shown here is derived from an EMBL/GenBank/DDBJ whole genome shotgun (WGS) entry which is preliminary data.</text>
</comment>
<proteinExistence type="predicted"/>
<dbReference type="Pfam" id="PF00849">
    <property type="entry name" value="PseudoU_synth_2"/>
    <property type="match status" value="1"/>
</dbReference>
<organism evidence="5 6">
    <name type="scientific">Pseudoclavibacter caeni</name>
    <dbReference type="NCBI Taxonomy" id="908846"/>
    <lineage>
        <taxon>Bacteria</taxon>
        <taxon>Bacillati</taxon>
        <taxon>Actinomycetota</taxon>
        <taxon>Actinomycetes</taxon>
        <taxon>Micrococcales</taxon>
        <taxon>Microbacteriaceae</taxon>
        <taxon>Pseudoclavibacter</taxon>
    </lineage>
</organism>
<dbReference type="GO" id="GO:0000455">
    <property type="term" value="P:enzyme-directed rRNA pseudouridine synthesis"/>
    <property type="evidence" value="ECO:0007669"/>
    <property type="project" value="TreeGrafter"/>
</dbReference>
<reference evidence="5 6" key="1">
    <citation type="submission" date="2019-09" db="EMBL/GenBank/DDBJ databases">
        <title>Phylogeny of genus Pseudoclavibacter and closely related genus.</title>
        <authorList>
            <person name="Li Y."/>
        </authorList>
    </citation>
    <scope>NUCLEOTIDE SEQUENCE [LARGE SCALE GENOMIC DNA]</scope>
    <source>
        <strain evidence="5 6">JCM 16921</strain>
    </source>
</reference>
<dbReference type="GO" id="GO:0140098">
    <property type="term" value="F:catalytic activity, acting on RNA"/>
    <property type="evidence" value="ECO:0007669"/>
    <property type="project" value="UniProtKB-ARBA"/>
</dbReference>
<name>A0A7C8FS91_9MICO</name>
<dbReference type="InterPro" id="IPR006145">
    <property type="entry name" value="PsdUridine_synth_RsuA/RluA"/>
</dbReference>
<keyword evidence="6" id="KW-1185">Reference proteome</keyword>
<dbReference type="InterPro" id="IPR050188">
    <property type="entry name" value="RluA_PseudoU_synthase"/>
</dbReference>
<protein>
    <recommendedName>
        <fullName evidence="2">RNA pseudouridylate synthase</fullName>
    </recommendedName>
    <alternativeName>
        <fullName evidence="3">RNA-uridine isomerase</fullName>
    </alternativeName>
</protein>